<keyword evidence="1" id="KW-0472">Membrane</keyword>
<keyword evidence="3" id="KW-1185">Reference proteome</keyword>
<organism evidence="2 3">
    <name type="scientific">Glonium stellatum</name>
    <dbReference type="NCBI Taxonomy" id="574774"/>
    <lineage>
        <taxon>Eukaryota</taxon>
        <taxon>Fungi</taxon>
        <taxon>Dikarya</taxon>
        <taxon>Ascomycota</taxon>
        <taxon>Pezizomycotina</taxon>
        <taxon>Dothideomycetes</taxon>
        <taxon>Pleosporomycetidae</taxon>
        <taxon>Gloniales</taxon>
        <taxon>Gloniaceae</taxon>
        <taxon>Glonium</taxon>
    </lineage>
</organism>
<dbReference type="Proteomes" id="UP000250140">
    <property type="component" value="Unassembled WGS sequence"/>
</dbReference>
<dbReference type="AlphaFoldDB" id="A0A8E2F193"/>
<keyword evidence="1" id="KW-1133">Transmembrane helix</keyword>
<protein>
    <submittedName>
        <fullName evidence="2">Uncharacterized protein</fullName>
    </submittedName>
</protein>
<gene>
    <name evidence="2" type="ORF">AOQ84DRAFT_376487</name>
</gene>
<name>A0A8E2F193_9PEZI</name>
<feature type="transmembrane region" description="Helical" evidence="1">
    <location>
        <begin position="45"/>
        <end position="63"/>
    </location>
</feature>
<proteinExistence type="predicted"/>
<dbReference type="EMBL" id="KV749604">
    <property type="protein sequence ID" value="OCL08727.1"/>
    <property type="molecule type" value="Genomic_DNA"/>
</dbReference>
<sequence>MHTSSTYSDSLTSYKASTATSHLEIGKKEGGSLILMVSKVTRGGIRLLLVAAAPGLGVFLAGWSCGRVRLQLASTNS</sequence>
<evidence type="ECO:0000256" key="1">
    <source>
        <dbReference type="SAM" id="Phobius"/>
    </source>
</evidence>
<accession>A0A8E2F193</accession>
<keyword evidence="1" id="KW-0812">Transmembrane</keyword>
<evidence type="ECO:0000313" key="3">
    <source>
        <dbReference type="Proteomes" id="UP000250140"/>
    </source>
</evidence>
<reference evidence="2 3" key="1">
    <citation type="journal article" date="2016" name="Nat. Commun.">
        <title>Ectomycorrhizal ecology is imprinted in the genome of the dominant symbiotic fungus Cenococcum geophilum.</title>
        <authorList>
            <consortium name="DOE Joint Genome Institute"/>
            <person name="Peter M."/>
            <person name="Kohler A."/>
            <person name="Ohm R.A."/>
            <person name="Kuo A."/>
            <person name="Krutzmann J."/>
            <person name="Morin E."/>
            <person name="Arend M."/>
            <person name="Barry K.W."/>
            <person name="Binder M."/>
            <person name="Choi C."/>
            <person name="Clum A."/>
            <person name="Copeland A."/>
            <person name="Grisel N."/>
            <person name="Haridas S."/>
            <person name="Kipfer T."/>
            <person name="LaButti K."/>
            <person name="Lindquist E."/>
            <person name="Lipzen A."/>
            <person name="Maire R."/>
            <person name="Meier B."/>
            <person name="Mihaltcheva S."/>
            <person name="Molinier V."/>
            <person name="Murat C."/>
            <person name="Poggeler S."/>
            <person name="Quandt C.A."/>
            <person name="Sperisen C."/>
            <person name="Tritt A."/>
            <person name="Tisserant E."/>
            <person name="Crous P.W."/>
            <person name="Henrissat B."/>
            <person name="Nehls U."/>
            <person name="Egli S."/>
            <person name="Spatafora J.W."/>
            <person name="Grigoriev I.V."/>
            <person name="Martin F.M."/>
        </authorList>
    </citation>
    <scope>NUCLEOTIDE SEQUENCE [LARGE SCALE GENOMIC DNA]</scope>
    <source>
        <strain evidence="2 3">CBS 207.34</strain>
    </source>
</reference>
<evidence type="ECO:0000313" key="2">
    <source>
        <dbReference type="EMBL" id="OCL08727.1"/>
    </source>
</evidence>